<dbReference type="InterPro" id="IPR000878">
    <property type="entry name" value="4pyrrol_Mease"/>
</dbReference>
<dbReference type="NCBIfam" id="NF004790">
    <property type="entry name" value="PRK06136.1"/>
    <property type="match status" value="1"/>
</dbReference>
<dbReference type="RefSeq" id="WP_382414565.1">
    <property type="nucleotide sequence ID" value="NZ_AP031500.1"/>
</dbReference>
<evidence type="ECO:0000313" key="11">
    <source>
        <dbReference type="EMBL" id="MFC3154355.1"/>
    </source>
</evidence>
<dbReference type="Gene3D" id="3.30.950.10">
    <property type="entry name" value="Methyltransferase, Cobalt-precorrin-4 Transmethylase, Domain 2"/>
    <property type="match status" value="1"/>
</dbReference>
<dbReference type="InterPro" id="IPR050161">
    <property type="entry name" value="Siro_Cobalamin_biosynth"/>
</dbReference>
<comment type="pathway">
    <text evidence="1">Cofactor biosynthesis; adenosylcobalamin biosynthesis.</text>
</comment>
<dbReference type="EMBL" id="JBHRTL010000004">
    <property type="protein sequence ID" value="MFC3154355.1"/>
    <property type="molecule type" value="Genomic_DNA"/>
</dbReference>
<organism evidence="11 12">
    <name type="scientific">Gilvimarinus japonicus</name>
    <dbReference type="NCBI Taxonomy" id="1796469"/>
    <lineage>
        <taxon>Bacteria</taxon>
        <taxon>Pseudomonadati</taxon>
        <taxon>Pseudomonadota</taxon>
        <taxon>Gammaproteobacteria</taxon>
        <taxon>Cellvibrionales</taxon>
        <taxon>Cellvibrionaceae</taxon>
        <taxon>Gilvimarinus</taxon>
    </lineage>
</organism>
<keyword evidence="6" id="KW-0949">S-adenosyl-L-methionine</keyword>
<dbReference type="PROSITE" id="PS00840">
    <property type="entry name" value="SUMT_2"/>
    <property type="match status" value="1"/>
</dbReference>
<protein>
    <recommendedName>
        <fullName evidence="3">uroporphyrinogen-III C-methyltransferase</fullName>
        <ecNumber evidence="3">2.1.1.107</ecNumber>
    </recommendedName>
</protein>
<proteinExistence type="inferred from homology"/>
<evidence type="ECO:0000256" key="6">
    <source>
        <dbReference type="ARBA" id="ARBA00022691"/>
    </source>
</evidence>
<dbReference type="CDD" id="cd11642">
    <property type="entry name" value="SUMT"/>
    <property type="match status" value="1"/>
</dbReference>
<keyword evidence="4 9" id="KW-0489">Methyltransferase</keyword>
<feature type="domain" description="Tetrapyrrole methylase" evidence="10">
    <location>
        <begin position="26"/>
        <end position="236"/>
    </location>
</feature>
<evidence type="ECO:0000256" key="2">
    <source>
        <dbReference type="ARBA" id="ARBA00005879"/>
    </source>
</evidence>
<evidence type="ECO:0000259" key="10">
    <source>
        <dbReference type="Pfam" id="PF00590"/>
    </source>
</evidence>
<comment type="pathway">
    <text evidence="8">Porphyrin-containing compound metabolism; siroheme biosynthesis; precorrin-2 from uroporphyrinogen III: step 1/1.</text>
</comment>
<dbReference type="InterPro" id="IPR014776">
    <property type="entry name" value="4pyrrole_Mease_sub2"/>
</dbReference>
<dbReference type="InterPro" id="IPR014777">
    <property type="entry name" value="4pyrrole_Mease_sub1"/>
</dbReference>
<sequence length="279" mass="29453">MHNNQTSTRAQIHTLIPAKTRRAPGKVWLVGAGPGDAELLTVKALRLIQSADIIFYDQLVSGDIRALFPKSTPAVYVGKVKNHHSVAQEDLNQMLVDHALTGLTVCRIKGGDPFIFGRGGEELLTLRQAGIEAEVVPGITAASGCSTSADIPLTHRGIAQGCTLVTGHGETTLNVDWQALAALEHTLVFYMGVSRAGLISSQLTGAGLADTTPAAIIENGCRSNQRVVTTTLAELAQAVDKHQVKSPAIIMVGHVVDLHSQLNARALVNSHALCNSLSA</sequence>
<dbReference type="Gene3D" id="3.40.1010.10">
    <property type="entry name" value="Cobalt-precorrin-4 Transmethylase, Domain 1"/>
    <property type="match status" value="1"/>
</dbReference>
<evidence type="ECO:0000256" key="4">
    <source>
        <dbReference type="ARBA" id="ARBA00022603"/>
    </source>
</evidence>
<keyword evidence="7" id="KW-0627">Porphyrin biosynthesis</keyword>
<dbReference type="PANTHER" id="PTHR45790">
    <property type="entry name" value="SIROHEME SYNTHASE-RELATED"/>
    <property type="match status" value="1"/>
</dbReference>
<evidence type="ECO:0000256" key="9">
    <source>
        <dbReference type="RuleBase" id="RU003960"/>
    </source>
</evidence>
<comment type="similarity">
    <text evidence="2 9">Belongs to the precorrin methyltransferase family.</text>
</comment>
<dbReference type="Pfam" id="PF00590">
    <property type="entry name" value="TP_methylase"/>
    <property type="match status" value="1"/>
</dbReference>
<keyword evidence="12" id="KW-1185">Reference proteome</keyword>
<dbReference type="InterPro" id="IPR003043">
    <property type="entry name" value="Uropor_MeTrfase_CS"/>
</dbReference>
<name>A0ABV7HQH7_9GAMM</name>
<dbReference type="InterPro" id="IPR006366">
    <property type="entry name" value="CobA/CysG_C"/>
</dbReference>
<dbReference type="SUPFAM" id="SSF53790">
    <property type="entry name" value="Tetrapyrrole methylase"/>
    <property type="match status" value="1"/>
</dbReference>
<evidence type="ECO:0000313" key="12">
    <source>
        <dbReference type="Proteomes" id="UP001595548"/>
    </source>
</evidence>
<evidence type="ECO:0000256" key="8">
    <source>
        <dbReference type="ARBA" id="ARBA00025705"/>
    </source>
</evidence>
<dbReference type="InterPro" id="IPR035996">
    <property type="entry name" value="4pyrrol_Methylase_sf"/>
</dbReference>
<evidence type="ECO:0000256" key="1">
    <source>
        <dbReference type="ARBA" id="ARBA00004953"/>
    </source>
</evidence>
<gene>
    <name evidence="11" type="primary">cobA</name>
    <name evidence="11" type="ORF">ACFOEB_04000</name>
</gene>
<dbReference type="GO" id="GO:0004851">
    <property type="term" value="F:uroporphyrin-III C-methyltransferase activity"/>
    <property type="evidence" value="ECO:0007669"/>
    <property type="project" value="UniProtKB-EC"/>
</dbReference>
<evidence type="ECO:0000256" key="7">
    <source>
        <dbReference type="ARBA" id="ARBA00023244"/>
    </source>
</evidence>
<dbReference type="NCBIfam" id="TIGR01469">
    <property type="entry name" value="cobA_cysG_Cterm"/>
    <property type="match status" value="1"/>
</dbReference>
<dbReference type="PROSITE" id="PS00839">
    <property type="entry name" value="SUMT_1"/>
    <property type="match status" value="1"/>
</dbReference>
<accession>A0ABV7HQH7</accession>
<dbReference type="Proteomes" id="UP001595548">
    <property type="component" value="Unassembled WGS sequence"/>
</dbReference>
<reference evidence="12" key="1">
    <citation type="journal article" date="2019" name="Int. J. Syst. Evol. Microbiol.">
        <title>The Global Catalogue of Microorganisms (GCM) 10K type strain sequencing project: providing services to taxonomists for standard genome sequencing and annotation.</title>
        <authorList>
            <consortium name="The Broad Institute Genomics Platform"/>
            <consortium name="The Broad Institute Genome Sequencing Center for Infectious Disease"/>
            <person name="Wu L."/>
            <person name="Ma J."/>
        </authorList>
    </citation>
    <scope>NUCLEOTIDE SEQUENCE [LARGE SCALE GENOMIC DNA]</scope>
    <source>
        <strain evidence="12">KCTC 52141</strain>
    </source>
</reference>
<dbReference type="GO" id="GO:0032259">
    <property type="term" value="P:methylation"/>
    <property type="evidence" value="ECO:0007669"/>
    <property type="project" value="UniProtKB-KW"/>
</dbReference>
<dbReference type="PANTHER" id="PTHR45790:SF3">
    <property type="entry name" value="S-ADENOSYL-L-METHIONINE-DEPENDENT UROPORPHYRINOGEN III METHYLTRANSFERASE, CHLOROPLASTIC"/>
    <property type="match status" value="1"/>
</dbReference>
<comment type="caution">
    <text evidence="11">The sequence shown here is derived from an EMBL/GenBank/DDBJ whole genome shotgun (WGS) entry which is preliminary data.</text>
</comment>
<evidence type="ECO:0000256" key="3">
    <source>
        <dbReference type="ARBA" id="ARBA00012162"/>
    </source>
</evidence>
<evidence type="ECO:0000256" key="5">
    <source>
        <dbReference type="ARBA" id="ARBA00022679"/>
    </source>
</evidence>
<dbReference type="EC" id="2.1.1.107" evidence="3"/>
<keyword evidence="5 9" id="KW-0808">Transferase</keyword>